<evidence type="ECO:0000256" key="1">
    <source>
        <dbReference type="SAM" id="MobiDB-lite"/>
    </source>
</evidence>
<dbReference type="OrthoDB" id="9799867at2"/>
<organism evidence="2 3">
    <name type="scientific">Paenibacillus thalictri</name>
    <dbReference type="NCBI Taxonomy" id="2527873"/>
    <lineage>
        <taxon>Bacteria</taxon>
        <taxon>Bacillati</taxon>
        <taxon>Bacillota</taxon>
        <taxon>Bacilli</taxon>
        <taxon>Bacillales</taxon>
        <taxon>Paenibacillaceae</taxon>
        <taxon>Paenibacillus</taxon>
    </lineage>
</organism>
<proteinExistence type="predicted"/>
<dbReference type="InterPro" id="IPR035924">
    <property type="entry name" value="FlaG-like_sf"/>
</dbReference>
<keyword evidence="2" id="KW-0969">Cilium</keyword>
<feature type="compositionally biased region" description="Low complexity" evidence="1">
    <location>
        <begin position="1"/>
        <end position="14"/>
    </location>
</feature>
<dbReference type="RefSeq" id="WP_131016734.1">
    <property type="nucleotide sequence ID" value="NZ_SIRE01000022.1"/>
</dbReference>
<accession>A0A4Q9DL12</accession>
<comment type="caution">
    <text evidence="2">The sequence shown here is derived from an EMBL/GenBank/DDBJ whole genome shotgun (WGS) entry which is preliminary data.</text>
</comment>
<sequence>MSSNLSIGGSTSSNVTPSVYDSKDKKADSSTTNENEVAASIRTEKDMKLAELRGEQIPISDEHLIKVIDKALKIVQGSSTSLKFSIHDKTKQIMVKVINNDTGETIREIPPEKMQDLIAKLWDLAGLFVDKRS</sequence>
<evidence type="ECO:0000313" key="3">
    <source>
        <dbReference type="Proteomes" id="UP000293142"/>
    </source>
</evidence>
<dbReference type="PANTHER" id="PTHR37166:SF1">
    <property type="entry name" value="PROTEIN FLAG"/>
    <property type="match status" value="1"/>
</dbReference>
<name>A0A4Q9DL12_9BACL</name>
<dbReference type="PANTHER" id="PTHR37166">
    <property type="entry name" value="PROTEIN FLAG"/>
    <property type="match status" value="1"/>
</dbReference>
<dbReference type="InterPro" id="IPR005186">
    <property type="entry name" value="FlaG"/>
</dbReference>
<keyword evidence="2" id="KW-0282">Flagellum</keyword>
<keyword evidence="3" id="KW-1185">Reference proteome</keyword>
<dbReference type="Pfam" id="PF03646">
    <property type="entry name" value="FlaG"/>
    <property type="match status" value="1"/>
</dbReference>
<gene>
    <name evidence="2" type="ORF">EYB31_27700</name>
</gene>
<dbReference type="SUPFAM" id="SSF160214">
    <property type="entry name" value="FlaG-like"/>
    <property type="match status" value="1"/>
</dbReference>
<keyword evidence="2" id="KW-0966">Cell projection</keyword>
<feature type="region of interest" description="Disordered" evidence="1">
    <location>
        <begin position="1"/>
        <end position="38"/>
    </location>
</feature>
<dbReference type="Gene3D" id="3.30.160.170">
    <property type="entry name" value="FlaG-like"/>
    <property type="match status" value="1"/>
</dbReference>
<dbReference type="Proteomes" id="UP000293142">
    <property type="component" value="Unassembled WGS sequence"/>
</dbReference>
<dbReference type="EMBL" id="SIRE01000022">
    <property type="protein sequence ID" value="TBL73015.1"/>
    <property type="molecule type" value="Genomic_DNA"/>
</dbReference>
<reference evidence="2 3" key="1">
    <citation type="submission" date="2019-02" db="EMBL/GenBank/DDBJ databases">
        <title>Paenibacillus sp. nov., isolated from surface-sterilized tissue of Thalictrum simplex L.</title>
        <authorList>
            <person name="Tuo L."/>
        </authorList>
    </citation>
    <scope>NUCLEOTIDE SEQUENCE [LARGE SCALE GENOMIC DNA]</scope>
    <source>
        <strain evidence="2 3">N2SHLJ1</strain>
    </source>
</reference>
<protein>
    <submittedName>
        <fullName evidence="2">Flagellar protein FlaG</fullName>
    </submittedName>
</protein>
<dbReference type="AlphaFoldDB" id="A0A4Q9DL12"/>
<evidence type="ECO:0000313" key="2">
    <source>
        <dbReference type="EMBL" id="TBL73015.1"/>
    </source>
</evidence>